<evidence type="ECO:0000313" key="2">
    <source>
        <dbReference type="Proteomes" id="UP000094723"/>
    </source>
</evidence>
<dbReference type="RefSeq" id="WP_069469352.1">
    <property type="nucleotide sequence ID" value="NZ_CP017107.1"/>
</dbReference>
<proteinExistence type="predicted"/>
<name>A0A1D7TSQ8_9LACO</name>
<organism evidence="1 2">
    <name type="scientific">Ligilactobacillus salivarius</name>
    <dbReference type="NCBI Taxonomy" id="1624"/>
    <lineage>
        <taxon>Bacteria</taxon>
        <taxon>Bacillati</taxon>
        <taxon>Bacillota</taxon>
        <taxon>Bacilli</taxon>
        <taxon>Lactobacillales</taxon>
        <taxon>Lactobacillaceae</taxon>
        <taxon>Ligilactobacillus</taxon>
    </lineage>
</organism>
<sequence>MTKFREPIKGKDPDFKIMPSRTENFWIDRFEQIKSINPNFEMTTDDENMCKSSIINLKCKTCGFSENLRLQSLWINKDRQCKGCKIQNDRLKFKEIQANNPNFEMTADDYVLENSTKINIKCKTCGNTNQIKFNSLLLTPNRKCIYCEKN</sequence>
<gene>
    <name evidence="1" type="ORF">BHF65_07155</name>
</gene>
<evidence type="ECO:0000313" key="1">
    <source>
        <dbReference type="EMBL" id="AOO74002.1"/>
    </source>
</evidence>
<dbReference type="AlphaFoldDB" id="A0A1D7TSQ8"/>
<protein>
    <submittedName>
        <fullName evidence="1">Uncharacterized protein</fullName>
    </submittedName>
</protein>
<accession>A0A1D7TSQ8</accession>
<dbReference type="EMBL" id="CP017107">
    <property type="protein sequence ID" value="AOO74002.1"/>
    <property type="molecule type" value="Genomic_DNA"/>
</dbReference>
<dbReference type="Proteomes" id="UP000094723">
    <property type="component" value="Chromosome"/>
</dbReference>
<reference evidence="1 2" key="1">
    <citation type="submission" date="2016-09" db="EMBL/GenBank/DDBJ databases">
        <title>Complete Genome Sequence of Lactobacillus salivarius Jin.</title>
        <authorList>
            <person name="Jin N."/>
            <person name="Li C."/>
            <person name="Wang M."/>
            <person name="Ren D."/>
            <person name="Di Y."/>
            <person name="Pan R."/>
            <person name="Du S."/>
            <person name="Lu H."/>
            <person name="Li X."/>
            <person name="Tian M."/>
        </authorList>
    </citation>
    <scope>NUCLEOTIDE SEQUENCE [LARGE SCALE GENOMIC DNA]</scope>
    <source>
        <strain evidence="1 2">CICC 23174</strain>
    </source>
</reference>